<dbReference type="Proteomes" id="UP000543174">
    <property type="component" value="Unassembled WGS sequence"/>
</dbReference>
<dbReference type="EMBL" id="JACJHT010000015">
    <property type="protein sequence ID" value="MBA9042679.1"/>
    <property type="molecule type" value="Genomic_DNA"/>
</dbReference>
<sequence>MEIGKADVNDLKEKEGEFNVYSIDVKNSGAKVYDARVEVYRDEPNSKTKYGLFIAKIPDTQNTFHYQNQPISVQSKTLEVVVTWKEESYRAMKDGEKYPARKFKQIFLFQ</sequence>
<organism evidence="1 2">
    <name type="scientific">Priestia aryabhattai</name>
    <name type="common">Bacillus aryabhattai</name>
    <dbReference type="NCBI Taxonomy" id="412384"/>
    <lineage>
        <taxon>Bacteria</taxon>
        <taxon>Bacillati</taxon>
        <taxon>Bacillota</taxon>
        <taxon>Bacilli</taxon>
        <taxon>Bacillales</taxon>
        <taxon>Bacillaceae</taxon>
        <taxon>Priestia</taxon>
    </lineage>
</organism>
<dbReference type="AlphaFoldDB" id="A0A7W3RHX4"/>
<dbReference type="RefSeq" id="WP_220496020.1">
    <property type="nucleotide sequence ID" value="NZ_JACJHT010000015.1"/>
</dbReference>
<accession>A0A7W3RHX4</accession>
<evidence type="ECO:0000313" key="2">
    <source>
        <dbReference type="Proteomes" id="UP000543174"/>
    </source>
</evidence>
<keyword evidence="2" id="KW-1185">Reference proteome</keyword>
<proteinExistence type="predicted"/>
<reference evidence="1" key="1">
    <citation type="submission" date="2020-08" db="EMBL/GenBank/DDBJ databases">
        <title>Functional genomics of gut bacteria from endangered species of beetles.</title>
        <authorList>
            <person name="Carlos-Shanley C."/>
        </authorList>
    </citation>
    <scope>NUCLEOTIDE SEQUENCE [LARGE SCALE GENOMIC DNA]</scope>
    <source>
        <strain evidence="1">S00060</strain>
    </source>
</reference>
<name>A0A7W3RHX4_PRIAR</name>
<protein>
    <submittedName>
        <fullName evidence="1">Uncharacterized protein</fullName>
    </submittedName>
</protein>
<gene>
    <name evidence="1" type="ORF">HNP21_005816</name>
</gene>
<comment type="caution">
    <text evidence="1">The sequence shown here is derived from an EMBL/GenBank/DDBJ whole genome shotgun (WGS) entry which is preliminary data.</text>
</comment>
<evidence type="ECO:0000313" key="1">
    <source>
        <dbReference type="EMBL" id="MBA9042679.1"/>
    </source>
</evidence>